<evidence type="ECO:0000313" key="5">
    <source>
        <dbReference type="EMBL" id="PTL60030.1"/>
    </source>
</evidence>
<keyword evidence="3 5" id="KW-0067">ATP-binding</keyword>
<dbReference type="InterPro" id="IPR050611">
    <property type="entry name" value="ABCF"/>
</dbReference>
<feature type="domain" description="ABC transporter" evidence="4">
    <location>
        <begin position="23"/>
        <end position="259"/>
    </location>
</feature>
<organism evidence="5 6">
    <name type="scientific">Paraconexibacter algicola</name>
    <dbReference type="NCBI Taxonomy" id="2133960"/>
    <lineage>
        <taxon>Bacteria</taxon>
        <taxon>Bacillati</taxon>
        <taxon>Actinomycetota</taxon>
        <taxon>Thermoleophilia</taxon>
        <taxon>Solirubrobacterales</taxon>
        <taxon>Paraconexibacteraceae</taxon>
        <taxon>Paraconexibacter</taxon>
    </lineage>
</organism>
<dbReference type="SMART" id="SM00382">
    <property type="entry name" value="AAA"/>
    <property type="match status" value="2"/>
</dbReference>
<dbReference type="PANTHER" id="PTHR19211">
    <property type="entry name" value="ATP-BINDING TRANSPORT PROTEIN-RELATED"/>
    <property type="match status" value="1"/>
</dbReference>
<dbReference type="InterPro" id="IPR003593">
    <property type="entry name" value="AAA+_ATPase"/>
</dbReference>
<dbReference type="Gene3D" id="3.40.50.300">
    <property type="entry name" value="P-loop containing nucleotide triphosphate hydrolases"/>
    <property type="match status" value="2"/>
</dbReference>
<dbReference type="FunFam" id="3.40.50.300:FF:000011">
    <property type="entry name" value="Putative ABC transporter ATP-binding component"/>
    <property type="match status" value="1"/>
</dbReference>
<dbReference type="GO" id="GO:0016887">
    <property type="term" value="F:ATP hydrolysis activity"/>
    <property type="evidence" value="ECO:0007669"/>
    <property type="project" value="InterPro"/>
</dbReference>
<dbReference type="PROSITE" id="PS50893">
    <property type="entry name" value="ABC_TRANSPORTER_2"/>
    <property type="match status" value="1"/>
</dbReference>
<keyword evidence="2" id="KW-0547">Nucleotide-binding</keyword>
<evidence type="ECO:0000256" key="2">
    <source>
        <dbReference type="ARBA" id="ARBA00022741"/>
    </source>
</evidence>
<dbReference type="InterPro" id="IPR017871">
    <property type="entry name" value="ABC_transporter-like_CS"/>
</dbReference>
<keyword evidence="6" id="KW-1185">Reference proteome</keyword>
<dbReference type="PROSITE" id="PS00211">
    <property type="entry name" value="ABC_TRANSPORTER_1"/>
    <property type="match status" value="2"/>
</dbReference>
<comment type="caution">
    <text evidence="5">The sequence shown here is derived from an EMBL/GenBank/DDBJ whole genome shotgun (WGS) entry which is preliminary data.</text>
</comment>
<dbReference type="SUPFAM" id="SSF52540">
    <property type="entry name" value="P-loop containing nucleoside triphosphate hydrolases"/>
    <property type="match status" value="2"/>
</dbReference>
<reference evidence="5 6" key="1">
    <citation type="submission" date="2018-03" db="EMBL/GenBank/DDBJ databases">
        <title>Aquarubrobacter algicola gen. nov., sp. nov., a novel actinobacterium isolated from shallow eutrophic lake during the end of cyanobacterial harmful algal blooms.</title>
        <authorList>
            <person name="Chun S.J."/>
        </authorList>
    </citation>
    <scope>NUCLEOTIDE SEQUENCE [LARGE SCALE GENOMIC DNA]</scope>
    <source>
        <strain evidence="5 6">Seoho-28</strain>
    </source>
</reference>
<dbReference type="InterPro" id="IPR027417">
    <property type="entry name" value="P-loop_NTPase"/>
</dbReference>
<evidence type="ECO:0000256" key="1">
    <source>
        <dbReference type="ARBA" id="ARBA00022737"/>
    </source>
</evidence>
<protein>
    <submittedName>
        <fullName evidence="5">Heme ABC transporter ATP-binding protein</fullName>
    </submittedName>
</protein>
<dbReference type="InterPro" id="IPR003439">
    <property type="entry name" value="ABC_transporter-like_ATP-bd"/>
</dbReference>
<dbReference type="Proteomes" id="UP000240739">
    <property type="component" value="Unassembled WGS sequence"/>
</dbReference>
<dbReference type="Pfam" id="PF00005">
    <property type="entry name" value="ABC_tran"/>
    <property type="match status" value="2"/>
</dbReference>
<evidence type="ECO:0000313" key="6">
    <source>
        <dbReference type="Proteomes" id="UP000240739"/>
    </source>
</evidence>
<name>A0A2T4ULD9_9ACTN</name>
<accession>A0A2T4ULD9</accession>
<evidence type="ECO:0000256" key="3">
    <source>
        <dbReference type="ARBA" id="ARBA00022840"/>
    </source>
</evidence>
<evidence type="ECO:0000259" key="4">
    <source>
        <dbReference type="PROSITE" id="PS50893"/>
    </source>
</evidence>
<dbReference type="AlphaFoldDB" id="A0A2T4ULD9"/>
<dbReference type="PANTHER" id="PTHR19211:SF123">
    <property type="entry name" value="ABC TRANSPORTER"/>
    <property type="match status" value="1"/>
</dbReference>
<proteinExistence type="predicted"/>
<keyword evidence="1" id="KW-0677">Repeat</keyword>
<gene>
    <name evidence="5" type="ORF">C7Y72_10420</name>
</gene>
<sequence>MADVMARPVRCRILRRSGLSFLLDAHGVTVSYGERVLLHDVSLSLSRGDRVALVGPNGSGKSTLLRELDTRCPQAGLLPQTIEDAPSVRALLLARSGVAAAAARLDGLDARLAAGDLSVVDAHAAALESWMAVGAADVDARIPVAMERVGLPASLLDRPIASLSGGQAARAGLAALALTRQEVLLLDEPTNHLDADGLELLRALVLEHRGASVIVSHDRAFLAALTTRVLELDRGEATVWDGGWAVFERERARARARAVEEHATAVAERDRLRAVEVRRREAARAGAVRARNSAATNPDRSLRHLFSESAENGMGAFGRRSQQVEVPEKPWEESATRLLLDAADGGTGVALVGAVLQVGDVVLGPVDLDVPPGRRVLLTGPNGAGKTTVLRALTGELAPVRGRRTGGRVAALGQERGALDPSAATLVGELRRVSGLDEQAARAALAAVRLGPAAAVRPVATLSPGERTRAELALLAHAGAACLVLDEPTNHLDVEALEVLELALRGWRGGLVVATHDARFRDALALDVVEDVGRWRR</sequence>
<dbReference type="GO" id="GO:0005524">
    <property type="term" value="F:ATP binding"/>
    <property type="evidence" value="ECO:0007669"/>
    <property type="project" value="UniProtKB-KW"/>
</dbReference>
<dbReference type="EMBL" id="PYYB01000001">
    <property type="protein sequence ID" value="PTL60030.1"/>
    <property type="molecule type" value="Genomic_DNA"/>
</dbReference>